<feature type="disulfide bond" evidence="16">
    <location>
        <begin position="574"/>
        <end position="586"/>
    </location>
</feature>
<feature type="disulfide bond" evidence="16">
    <location>
        <begin position="634"/>
        <end position="646"/>
    </location>
</feature>
<dbReference type="GO" id="GO:0005509">
    <property type="term" value="F:calcium ion binding"/>
    <property type="evidence" value="ECO:0007669"/>
    <property type="project" value="InterPro"/>
</dbReference>
<feature type="disulfide bond" evidence="16">
    <location>
        <begin position="554"/>
        <end position="569"/>
    </location>
</feature>
<feature type="domain" description="Ig-like" evidence="24">
    <location>
        <begin position="3041"/>
        <end position="3123"/>
    </location>
</feature>
<evidence type="ECO:0000256" key="3">
    <source>
        <dbReference type="ARBA" id="ARBA00004613"/>
    </source>
</evidence>
<keyword evidence="10" id="KW-0472">Membrane</keyword>
<feature type="disulfide bond" evidence="16">
    <location>
        <begin position="1181"/>
        <end position="1199"/>
    </location>
</feature>
<dbReference type="Gene3D" id="2.60.120.200">
    <property type="match status" value="3"/>
</dbReference>
<feature type="disulfide bond" evidence="16">
    <location>
        <begin position="720"/>
        <end position="738"/>
    </location>
</feature>
<dbReference type="InterPro" id="IPR001881">
    <property type="entry name" value="EGF-like_Ca-bd_dom"/>
</dbReference>
<dbReference type="Pfam" id="PF07679">
    <property type="entry name" value="I-set"/>
    <property type="match status" value="1"/>
</dbReference>
<evidence type="ECO:0000256" key="9">
    <source>
        <dbReference type="ARBA" id="ARBA00022989"/>
    </source>
</evidence>
<sequence>MFGSHRSHGIPRRCDGRRSVRAGERPECMHSSVRERAPPVCGAALIPPPGHGSPIRWPGCCSMESGEPRDEQRREEPAPRLGRAKIPAIHRRQQGVSAGALKHLTMGPNRTLLALLLFSTCLLLAVTPTARGEPNGDLVFDDDGGGADMLDEPLDGLLQADDVIRSERSPLSNLRSMVLGWFGTSHEQDDEPDAFETRRVRRAAATFNKGRRRRVGRKKHTRRQAAFDDDEDDNSSGTDVLDAVTDIFSGDTSGRTLPPPSDRPNFYRVSVLLEEVYNEELNNRNSPEFQKISRAITKDVTDMYTKSFGSEGGRFMANVLSFEQYPADRFRVLVRLDVGSTKHHNSESLRQMLLNHIRNTGQLGDKPAYTDNFSFARIEECPFKCDNGECPSSYVRCDGSRDCSDGSDEKNCPGNTTDTPIERVTSTPVGSVPVPLPPAREGCRADDAVRCPGGSVLYICSAQLCDGISDCPNNADEDPKNCPDKPDVEITVCGAKEFQCDRNRCINEKQNCDGKPDCNDQSDEANCPETGEYQCTADEFECNDKTCISKSKMCDGNRDCSDNKDEENCAQEVCRNDQFTCGDGQCILNAQRCDGINDCSNDKDELNCPMVTTVTPTPPISTTSRFPTAFAHLCPKGEFGCEDYSCIAIGLRCDGKVDCPYDRSDENGCLCDPQTEHQCDYGQCIDRNLRCNGKYDCPAEDKSDEEGCWSTPCNPSEFRCDTNRCIPQSKKCDGNYDCADNSDEKQCPCKQGYYVCNNGHCIPPNQRCNGVKNCQDGSDELSCSAECARNEVECRDKTCARGARCDGRPDCADGSDESGCPRRCAPDQYKCADGSCLDPSVRCNGVSDCSGGEDESNCPSSCSAGQFRCGSGECINDIQRCDQRRDCRDSSDELGCAPALCGRGEFACLGDNRCVPEWKRCDGVRDCLYSDDELNCRIEAPTIPATSAPSRIECAEDEFQCRNGTCLPSRQRCDGTYSDCSEGEDERDCPDKPNYWPSGCSDGDFRCNDGRGCVSMEKYCDGSVDCEDGSDEDSCSGSDESTDEPDVGPSACKSDEFTCGDGQCITREFLCDSVDDCLDRSDETNCSNKCLSSEFTCDDGVCILVSEKCNGVNDCRDGSDERNCPRTCSPFEFTCRDGSCIDRRYQCNGRRDCSDGADEERCPTTTTTTTPRPCNSYELTCRDGSCVDRSRKCDGRYDCRDGSDEENCFPSTERPSRPSCRSDQFTCRNLECVSRDAKCNGRYDCRDRSDEEECSPQPPSGITCLRDEFTCKSRDQCVPQSQVCDGNYNCNDYSDEKECRPNNELPWLKTYPDDQIIKTGREVVFQCRDEGVTRARVQWSRVNGPLPPGTTDRDGRLEMPNIQMEHAGNYICKAIGYPTQKEVSLKVEAHTILPPTRPETACRIDEATCGNGQCIPKLKVCDGYRDCTDGSDEVQCGQNGCEPNEFRCRNKKCKLKVWRCDGDDDCGDNSDEENCKENPPGSPCKYNEFQCQSRGQCVPKSFQCDGQPDCLDASDELGCRVPVITVLPKPMVVLDIGAVLTITCTAVGVPTPDVSWRLNWGHVPAKCTQTSNDGVGLLECTDIQEQDQGAYSCEAVNTQGSTFAVPDTILVVNRQPTPCRQGTFNDLAVAPNECLNCFCFGVTTDCKSADLYTYQLPPPIGTLKVLSVNLDQDGSIGREFSLGGAQVRTIQQGFQIYGPISRTRGSYPYLALSENFLGNQLKSYGGYIKYNVRLDQSVSGRAINTPSIIISGNGNTLMHPSKRLNIGENNLSVRIFQGEWYKITRGRPGGDIPADSSELASRAEIMMVLASMDNILLKIQHFDSSQIDTSIYNFKMDSAGNTNIGQGQASFVEECRCPRGYTGLSCENCSPGFVRRQGGSWLGNCVEESVEPCQVGYYGDPASGIPCQPCMCPGSSRLFGGTTCYLDTDGQQTCNCPEGYQGRRCEICTAGYTGNPLRGQPCERGSVCDPAGSLSLTPDPRTGRCECKEFTTGTTCNQCQANTFYLNENHQFGCIRCFCMGIESTCHSSNWYRKQVSLAFTSSTHDVKLVEGTRQDKVISDGIVANPQSREITYQNFNPRYSDVYYWKLPSLFLGDKVTAYGGFLNYTVRYEPAPGGQSSRNNAYDVELRSSKTADITLLYYLKEPLQPNRAQTVSVPLYEQYWQRTDGQQADREHMLMALSNLDTILIKATYTTNTREAALASVSLDIAEDRNTGQQRASAVEECTCPQGYRGLSCQHCAVGYTRVDEGIYLGKCEPCECNGHSNQCDPETGVCVCPHPRAGENCEECAPGYQLDGNNNCVPTGEPVPCRCDPRGSLGSSCRNGACNCKTNVEGKECDRCRSGSFALSEKNPAGCLECFCSGVTRDCQSATLYNTLIPMQIFGDDHEFTLTDSSTKEFFNSSLTLNVAENEIGYVYEPGQEYRKFFWSLPSAFTGNKVNSYGGVLTITQRYSGSSYENGQDVQLIGHGKTIFWSNLLANRRSDDSFTYQVPLTESGWTLLSQRGPMPASRVDFMTVLTDIEQVLVRASLGSSTRATYLSDITMDIGYDSQSFPNQPPTEFVEMCRCPVGYRGSSCERCDVGYYRDTYDTSLSILGVCRKCQCNNNEQSCYQSQDFRVVCVCLDGFTGEFCDRPVEVWGIMLEMIPARVVGRTYSVVSIACSYHSNEELRLEFTEDPPQQGNMTTQGQQYQHALEPYKMGFKRLTQVVIRPELRSITCTARNMEGRAIGAISSMVLHSDVPVPPSPTRPPPSQPTILVSVSEPRIQIQEVGSTVRFQCSGRSLKSQSPIRIAWQKEGGELPRDRARDDGRGLLVIYSVQATDSGTYLCVGSDEFTKVSERAVLTVGGSPSVPPQASINPRVLEVPEGQLAELRCAASGSPPPSVRWTMTNSRPLSSNAIVDGEILRIPSVSRSDAGEYVCTVTNSEGTDTVSAVIYVRDRVVQPTSPTFSTLVVEPQELQSQPGETVRLSCSGASLSSTVRWSRMGGDPLPAAADVNGGQLVIYKVSPSDNGIYICSATDTYGRVQQAQARVTIVNYGSPPSVRIEPERQTIVQGTSGELRCIASGEPTPTVTWSKINDDMSRSVQITGNILRIPSALFVDRGVYACKASNSGGEAQSYAIVEVEVREAPIVEIYPKSDQTVLEGGSALIQCRVAGGIPTPTLTWKREDGRPLSSKIQQLQSGVLSFNDISKNEAGRYQCVLENSVGTVSATVTLIVQTLPVIMGIPSGPMNVQLGQSLRLECRAEGDPTPMVVWKKHQLGPSNFYKLGEVSPERPISAVYEITRVTRDDEGSYSCVASSAAGIIEKRLQVVVSGDQNVTPYPWSVSRRPDIGNVARIPQKKMEVSVGGRAELRCFVTNNREQIFLNWIRSDNRPLPRGHFQRDGILSLLNVEKSDAGEYACTGTRDGDEVFRSYATLDVIDPLSVKLNPSRQTVRPGDNALITCEATGVEPITLSWERVGSVMPRSVETYNGRLQFRGIEVTDAGRYICRATNRVGSAEAAAEVIVEDSVPPPFVRAASRQVTTPVGSNIVLNCESQERIEWTRLRLALPPTVEVRGNEISLQNVQLEDAGRYSCSIRNGQAQDFVDLIVTPARVTRPITRIESPRNEEITIDSSQERINLGDTIDLQCKSTAPGSAISWSKVDDDLANNIQVQGGFLRINNVRSTNGGLYRCTVLTPNGKLTRDYSLALTGGIERVPYIPPSRTFVDIDYPDGASTPASTPSVLTKTAAYGTSVELECRSNLENARLTWTKQNAVLPEKASDRRGVLIIPDLESSDAGTYLCSAENAQGRQLVPTVLLVTGLVPYFGQSPNSYLALPTLQNAYSSFAIEISFKPESPNGIILYNGQQLGGSGDFFSFGLSNGVPEFRFFTGQSPVIVQGKQQLKMGAWHTVKISRINKDGTMTVNGNETYAGIDTGRFQGLDLQDSLYLGGVPDYNNIQRSNGFSKGFVGCIGKLVLGSKQVDLMKEALVKEGVTLCETCAESKCENNGVCQEAYTDKGYKCICQSGYSGINCEYQGEVCYPGACNTGRCEDMGGRIKCHCTLGFEGAKCDKQLKVTVPQFSEHSWLSYPKLRPFYTRPLAIDIKIKPKSLKDSLLVYSAQSTGGTGDFLAVVIKNERAELRFNMGSGVAVISSNATLQPNKWHRVSIVRGPGPTGSISVDGEMPHVGKSPGTKKGLNLNTPVYLGGWDKSQITLSSEVEVSEGFDGCISEIKVTATTLDIITSAIGSSNVAQCVSDSPCDSSPCLQGASCQNFVNDYVCYCPDGFSGKNCDKEESLCDTQANCQNGGECVGSATAYMCNCPKGFSGIHCETREEFGVDVGFKGNGYVMLSKNLLPHAASGVTEEIEIEFTSRSPNGLILWHGQPANIPGRNLRGKLEDYLSLAVVDGYLEFGWELGSGSAKLVSRHRVDDDQRHQVRLWRTAKNGSMVVDSDEAVIGQSGGNLGLLNTNGNIFVGGLPKLQYMTDGRHSEGFTGCIHSVRLNDSGVLNLYERAILSVNAHKCSSDSSKPVKNSIDEVDDGEDLSLQLNRAF</sequence>
<dbReference type="SMART" id="SM00179">
    <property type="entry name" value="EGF_CA"/>
    <property type="match status" value="3"/>
</dbReference>
<keyword evidence="7" id="KW-0732">Signal</keyword>
<feature type="disulfide bond" evidence="16">
    <location>
        <begin position="397"/>
        <end position="412"/>
    </location>
</feature>
<dbReference type="PROSITE" id="PS50966">
    <property type="entry name" value="ZF_SWIM"/>
    <property type="match status" value="1"/>
</dbReference>
<feature type="domain" description="EGF-like" evidence="22">
    <location>
        <begin position="3980"/>
        <end position="4016"/>
    </location>
</feature>
<dbReference type="SMART" id="SM00192">
    <property type="entry name" value="LDLa"/>
    <property type="match status" value="24"/>
</dbReference>
<feature type="disulfide bond" evidence="16">
    <location>
        <begin position="1448"/>
        <end position="1466"/>
    </location>
</feature>
<keyword evidence="17" id="KW-0479">Metal-binding</keyword>
<feature type="disulfide bond" evidence="16">
    <location>
        <begin position="1090"/>
        <end position="1102"/>
    </location>
</feature>
<dbReference type="InterPro" id="IPR000152">
    <property type="entry name" value="EGF-type_Asp/Asn_hydroxyl_site"/>
</dbReference>
<evidence type="ECO:0000313" key="28">
    <source>
        <dbReference type="Proteomes" id="UP000494165"/>
    </source>
</evidence>
<feature type="domain" description="Laminin EGF-like" evidence="23">
    <location>
        <begin position="2310"/>
        <end position="2358"/>
    </location>
</feature>
<evidence type="ECO:0000256" key="1">
    <source>
        <dbReference type="ARBA" id="ARBA00004167"/>
    </source>
</evidence>
<dbReference type="GO" id="GO:0120035">
    <property type="term" value="P:regulation of plasma membrane bounded cell projection organization"/>
    <property type="evidence" value="ECO:0007669"/>
    <property type="project" value="UniProtKB-ARBA"/>
</dbReference>
<dbReference type="Pfam" id="PF00054">
    <property type="entry name" value="Laminin_G_1"/>
    <property type="match status" value="2"/>
</dbReference>
<dbReference type="InterPro" id="IPR001791">
    <property type="entry name" value="Laminin_G"/>
</dbReference>
<accession>A0A8S1C4H6</accession>
<dbReference type="SMART" id="SM00409">
    <property type="entry name" value="IG"/>
    <property type="match status" value="13"/>
</dbReference>
<dbReference type="FunFam" id="4.10.400.10:FF:000034">
    <property type="entry name" value="Low-density lipoprotein receptor-related protein 2"/>
    <property type="match status" value="1"/>
</dbReference>
<feature type="domain" description="Ig-like" evidence="24">
    <location>
        <begin position="3423"/>
        <end position="3508"/>
    </location>
</feature>
<feature type="disulfide bond" evidence="16">
    <location>
        <begin position="1135"/>
        <end position="1153"/>
    </location>
</feature>
<dbReference type="InterPro" id="IPR007527">
    <property type="entry name" value="Znf_SWIM"/>
</dbReference>
<feature type="disulfide bond" evidence="16">
    <location>
        <begin position="1504"/>
        <end position="1519"/>
    </location>
</feature>
<feature type="disulfide bond" evidence="16">
    <location>
        <begin position="1052"/>
        <end position="1064"/>
    </location>
</feature>
<feature type="domain" description="EGF-like" evidence="22">
    <location>
        <begin position="4276"/>
        <end position="4313"/>
    </location>
</feature>
<dbReference type="GO" id="GO:0016318">
    <property type="term" value="P:ommatidial rotation"/>
    <property type="evidence" value="ECO:0007669"/>
    <property type="project" value="UniProtKB-ARBA"/>
</dbReference>
<feature type="disulfide bond" evidence="16">
    <location>
        <begin position="641"/>
        <end position="659"/>
    </location>
</feature>
<dbReference type="PROSITE" id="PS00022">
    <property type="entry name" value="EGF_1"/>
    <property type="match status" value="6"/>
</dbReference>
<dbReference type="PANTHER" id="PTHR24270">
    <property type="entry name" value="LOW-DENSITY LIPOPROTEIN RECEPTOR-RELATED"/>
    <property type="match status" value="1"/>
</dbReference>
<feature type="domain" description="Ig-like" evidence="24">
    <location>
        <begin position="1306"/>
        <end position="1384"/>
    </location>
</feature>
<dbReference type="PROSITE" id="PS50027">
    <property type="entry name" value="EGF_LAM_2"/>
    <property type="match status" value="3"/>
</dbReference>
<keyword evidence="8" id="KW-0677">Repeat</keyword>
<feature type="disulfide bond" evidence="16">
    <location>
        <begin position="1220"/>
        <end position="1232"/>
    </location>
</feature>
<dbReference type="PROSITE" id="PS50026">
    <property type="entry name" value="EGF_3"/>
    <property type="match status" value="5"/>
</dbReference>
<evidence type="ECO:0000256" key="19">
    <source>
        <dbReference type="SAM" id="MobiDB-lite"/>
    </source>
</evidence>
<dbReference type="CDD" id="cd00054">
    <property type="entry name" value="EGF_CA"/>
    <property type="match status" value="3"/>
</dbReference>
<feature type="disulfide bond" evidence="18">
    <location>
        <begin position="2277"/>
        <end position="2286"/>
    </location>
</feature>
<feature type="disulfide bond" evidence="16">
    <location>
        <begin position="542"/>
        <end position="560"/>
    </location>
</feature>
<proteinExistence type="predicted"/>
<reference evidence="27 28" key="1">
    <citation type="submission" date="2020-04" db="EMBL/GenBank/DDBJ databases">
        <authorList>
            <person name="Alioto T."/>
            <person name="Alioto T."/>
            <person name="Gomez Garrido J."/>
        </authorList>
    </citation>
    <scope>NUCLEOTIDE SEQUENCE [LARGE SCALE GENOMIC DNA]</scope>
</reference>
<dbReference type="InterPro" id="IPR000034">
    <property type="entry name" value="Laminin_IV"/>
</dbReference>
<evidence type="ECO:0000256" key="11">
    <source>
        <dbReference type="ARBA" id="ARBA00023157"/>
    </source>
</evidence>
<comment type="caution">
    <text evidence="14">Lacks conserved residue(s) required for the propagation of feature annotation.</text>
</comment>
<feature type="disulfide bond" evidence="14">
    <location>
        <begin position="1968"/>
        <end position="1985"/>
    </location>
</feature>
<feature type="domain" description="Ig-like" evidence="24">
    <location>
        <begin position="2947"/>
        <end position="3033"/>
    </location>
</feature>
<feature type="domain" description="Laminin G" evidence="21">
    <location>
        <begin position="3805"/>
        <end position="3982"/>
    </location>
</feature>
<dbReference type="Pfam" id="PF00008">
    <property type="entry name" value="EGF"/>
    <property type="match status" value="2"/>
</dbReference>
<feature type="disulfide bond" evidence="16">
    <location>
        <begin position="713"/>
        <end position="725"/>
    </location>
</feature>
<feature type="domain" description="Laminin IV type A" evidence="26">
    <location>
        <begin position="1649"/>
        <end position="1854"/>
    </location>
</feature>
<dbReference type="Pfam" id="PF13927">
    <property type="entry name" value="Ig_3"/>
    <property type="match status" value="9"/>
</dbReference>
<feature type="region of interest" description="Disordered" evidence="19">
    <location>
        <begin position="210"/>
        <end position="238"/>
    </location>
</feature>
<dbReference type="EMBL" id="CADEPI010000022">
    <property type="protein sequence ID" value="CAB3365822.1"/>
    <property type="molecule type" value="Genomic_DNA"/>
</dbReference>
<feature type="disulfide bond" evidence="16">
    <location>
        <begin position="1147"/>
        <end position="1162"/>
    </location>
</feature>
<evidence type="ECO:0000259" key="25">
    <source>
        <dbReference type="PROSITE" id="PS50966"/>
    </source>
</evidence>
<feature type="disulfide bond" evidence="16">
    <location>
        <begin position="1460"/>
        <end position="1475"/>
    </location>
</feature>
<keyword evidence="17" id="KW-0863">Zinc-finger</keyword>
<dbReference type="PROSITE" id="PS50835">
    <property type="entry name" value="IG_LIKE"/>
    <property type="match status" value="13"/>
</dbReference>
<feature type="disulfide bond" evidence="16">
    <location>
        <begin position="921"/>
        <end position="936"/>
    </location>
</feature>
<dbReference type="GO" id="GO:0005911">
    <property type="term" value="C:cell-cell junction"/>
    <property type="evidence" value="ECO:0007669"/>
    <property type="project" value="UniProtKB-ARBA"/>
</dbReference>
<dbReference type="FunFam" id="2.10.25.10:FF:000188">
    <property type="entry name" value="Laminin subunit gamma 2"/>
    <property type="match status" value="1"/>
</dbReference>
<feature type="disulfide bond" evidence="16">
    <location>
        <begin position="732"/>
        <end position="747"/>
    </location>
</feature>
<dbReference type="PROSITE" id="PS50024">
    <property type="entry name" value="SEA"/>
    <property type="match status" value="1"/>
</dbReference>
<comment type="subcellular location">
    <subcellularLocation>
        <location evidence="2">Endomembrane system</location>
    </subcellularLocation>
    <subcellularLocation>
        <location evidence="1">Membrane</location>
        <topology evidence="1">Single-pass membrane protein</topology>
    </subcellularLocation>
    <subcellularLocation>
        <location evidence="3">Secreted</location>
    </subcellularLocation>
</comment>
<keyword evidence="4" id="KW-0964">Secreted</keyword>
<dbReference type="PROSITE" id="PS01248">
    <property type="entry name" value="EGF_LAM_1"/>
    <property type="match status" value="3"/>
</dbReference>
<dbReference type="SUPFAM" id="SSF57196">
    <property type="entry name" value="EGF/Laminin"/>
    <property type="match status" value="4"/>
</dbReference>
<dbReference type="InterPro" id="IPR013783">
    <property type="entry name" value="Ig-like_fold"/>
</dbReference>
<dbReference type="FunFam" id="2.10.25.10:FF:000454">
    <property type="entry name" value="Laminin subunit alpha 1"/>
    <property type="match status" value="1"/>
</dbReference>
<feature type="disulfide bond" evidence="16">
    <location>
        <begin position="593"/>
        <end position="608"/>
    </location>
</feature>
<feature type="disulfide bond" evidence="16">
    <location>
        <begin position="679"/>
        <end position="697"/>
    </location>
</feature>
<feature type="disulfide bond" evidence="16">
    <location>
        <begin position="1193"/>
        <end position="1208"/>
    </location>
</feature>
<feature type="disulfide bond" evidence="16">
    <location>
        <begin position="500"/>
        <end position="518"/>
    </location>
</feature>
<feature type="disulfide bond" evidence="15">
    <location>
        <begin position="4478"/>
        <end position="4505"/>
    </location>
</feature>
<evidence type="ECO:0000259" key="23">
    <source>
        <dbReference type="PROSITE" id="PS50027"/>
    </source>
</evidence>
<feature type="disulfide bond" evidence="16">
    <location>
        <begin position="535"/>
        <end position="547"/>
    </location>
</feature>
<feature type="disulfide bond" evidence="16">
    <location>
        <begin position="831"/>
        <end position="849"/>
    </location>
</feature>
<dbReference type="CDD" id="cd00112">
    <property type="entry name" value="LDLa"/>
    <property type="match status" value="22"/>
</dbReference>
<feature type="region of interest" description="Disordered" evidence="19">
    <location>
        <begin position="1"/>
        <end position="31"/>
    </location>
</feature>
<evidence type="ECO:0000259" key="26">
    <source>
        <dbReference type="PROSITE" id="PS51115"/>
    </source>
</evidence>
<feature type="disulfide bond" evidence="16">
    <location>
        <begin position="493"/>
        <end position="505"/>
    </location>
</feature>
<dbReference type="InterPro" id="IPR000742">
    <property type="entry name" value="EGF"/>
</dbReference>
<feature type="domain" description="Ig-like" evidence="24">
    <location>
        <begin position="3221"/>
        <end position="3312"/>
    </location>
</feature>
<dbReference type="InterPro" id="IPR036055">
    <property type="entry name" value="LDL_receptor-like_sf"/>
</dbReference>
<feature type="compositionally biased region" description="Basic residues" evidence="19">
    <location>
        <begin position="210"/>
        <end position="223"/>
    </location>
</feature>
<dbReference type="GO" id="GO:0048056">
    <property type="term" value="P:R3/R4 cell differentiation"/>
    <property type="evidence" value="ECO:0007669"/>
    <property type="project" value="UniProtKB-ARBA"/>
</dbReference>
<feature type="disulfide bond" evidence="16">
    <location>
        <begin position="768"/>
        <end position="783"/>
    </location>
</feature>
<evidence type="ECO:0000256" key="15">
    <source>
        <dbReference type="PROSITE-ProRule" id="PRU00122"/>
    </source>
</evidence>
<evidence type="ECO:0000256" key="8">
    <source>
        <dbReference type="ARBA" id="ARBA00022737"/>
    </source>
</evidence>
<feature type="domain" description="Laminin IV type A" evidence="26">
    <location>
        <begin position="2042"/>
        <end position="2225"/>
    </location>
</feature>
<feature type="domain" description="EGF-like" evidence="22">
    <location>
        <begin position="1958"/>
        <end position="1997"/>
    </location>
</feature>
<feature type="disulfide bond" evidence="16">
    <location>
        <begin position="1071"/>
        <end position="1086"/>
    </location>
</feature>
<feature type="domain" description="Ig-like" evidence="24">
    <location>
        <begin position="3330"/>
        <end position="3419"/>
    </location>
</feature>
<keyword evidence="6" id="KW-0812">Transmembrane</keyword>
<dbReference type="InterPro" id="IPR007110">
    <property type="entry name" value="Ig-like_dom"/>
</dbReference>
<feature type="disulfide bond" evidence="16">
    <location>
        <begin position="1284"/>
        <end position="1299"/>
    </location>
</feature>
<feature type="disulfide bond" evidence="16">
    <location>
        <begin position="805"/>
        <end position="820"/>
    </location>
</feature>
<evidence type="ECO:0000256" key="14">
    <source>
        <dbReference type="PROSITE-ProRule" id="PRU00076"/>
    </source>
</evidence>
<evidence type="ECO:0000256" key="6">
    <source>
        <dbReference type="ARBA" id="ARBA00022692"/>
    </source>
</evidence>
<dbReference type="InterPro" id="IPR036179">
    <property type="entry name" value="Ig-like_dom_sf"/>
</dbReference>
<feature type="disulfide bond" evidence="16">
    <location>
        <begin position="787"/>
        <end position="799"/>
    </location>
</feature>
<keyword evidence="12" id="KW-0325">Glycoprotein</keyword>
<dbReference type="InterPro" id="IPR023415">
    <property type="entry name" value="LDLR_class-A_CS"/>
</dbReference>
<feature type="disulfide bond" evidence="16">
    <location>
        <begin position="581"/>
        <end position="599"/>
    </location>
</feature>
<protein>
    <recommendedName>
        <fullName evidence="29">Basement membrane-specific heparan sulfate proteoglycan core protein</fullName>
    </recommendedName>
</protein>
<feature type="domain" description="SEA" evidence="20">
    <location>
        <begin position="263"/>
        <end position="380"/>
    </location>
</feature>
<dbReference type="Gene3D" id="2.170.300.10">
    <property type="entry name" value="Tie2 ligand-binding domain superfamily"/>
    <property type="match status" value="2"/>
</dbReference>
<dbReference type="GO" id="GO:0005886">
    <property type="term" value="C:plasma membrane"/>
    <property type="evidence" value="ECO:0007669"/>
    <property type="project" value="TreeGrafter"/>
</dbReference>
<evidence type="ECO:0000256" key="13">
    <source>
        <dbReference type="ARBA" id="ARBA00023292"/>
    </source>
</evidence>
<keyword evidence="13 18" id="KW-0424">Laminin EGF-like domain</keyword>
<dbReference type="GO" id="GO:0007411">
    <property type="term" value="P:axon guidance"/>
    <property type="evidence" value="ECO:0007669"/>
    <property type="project" value="UniProtKB-ARBA"/>
</dbReference>
<evidence type="ECO:0008006" key="29">
    <source>
        <dbReference type="Google" id="ProtNLM"/>
    </source>
</evidence>
<feature type="disulfide bond" evidence="14">
    <location>
        <begin position="3987"/>
        <end position="4004"/>
    </location>
</feature>
<comment type="caution">
    <text evidence="27">The sequence shown here is derived from an EMBL/GenBank/DDBJ whole genome shotgun (WGS) entry which is preliminary data.</text>
</comment>
<feature type="disulfide bond" evidence="14">
    <location>
        <begin position="1987"/>
        <end position="1996"/>
    </location>
</feature>
<feature type="disulfide bond" evidence="14">
    <location>
        <begin position="4264"/>
        <end position="4273"/>
    </location>
</feature>
<organism evidence="27 28">
    <name type="scientific">Cloeon dipterum</name>
    <dbReference type="NCBI Taxonomy" id="197152"/>
    <lineage>
        <taxon>Eukaryota</taxon>
        <taxon>Metazoa</taxon>
        <taxon>Ecdysozoa</taxon>
        <taxon>Arthropoda</taxon>
        <taxon>Hexapoda</taxon>
        <taxon>Insecta</taxon>
        <taxon>Pterygota</taxon>
        <taxon>Palaeoptera</taxon>
        <taxon>Ephemeroptera</taxon>
        <taxon>Pisciforma</taxon>
        <taxon>Baetidae</taxon>
        <taxon>Cloeon</taxon>
    </lineage>
</organism>
<dbReference type="SMART" id="SM00408">
    <property type="entry name" value="IGc2"/>
    <property type="match status" value="13"/>
</dbReference>
<feature type="domain" description="Ig-like" evidence="24">
    <location>
        <begin position="2853"/>
        <end position="2932"/>
    </location>
</feature>
<feature type="disulfide bond" evidence="16">
    <location>
        <begin position="954"/>
        <end position="966"/>
    </location>
</feature>
<feature type="disulfide bond" evidence="16">
    <location>
        <begin position="1174"/>
        <end position="1186"/>
    </location>
</feature>
<feature type="disulfide bond" evidence="16">
    <location>
        <begin position="1239"/>
        <end position="1254"/>
    </location>
</feature>
<dbReference type="CDD" id="cd00110">
    <property type="entry name" value="LamG"/>
    <property type="match status" value="3"/>
</dbReference>
<evidence type="ECO:0000256" key="12">
    <source>
        <dbReference type="ARBA" id="ARBA00023180"/>
    </source>
</evidence>
<dbReference type="InterPro" id="IPR013320">
    <property type="entry name" value="ConA-like_dom_sf"/>
</dbReference>
<dbReference type="PROSITE" id="PS01209">
    <property type="entry name" value="LDLRA_1"/>
    <property type="match status" value="11"/>
</dbReference>
<feature type="domain" description="Laminin G" evidence="21">
    <location>
        <begin position="4321"/>
        <end position="4505"/>
    </location>
</feature>
<feature type="disulfide bond" evidence="16">
    <location>
        <begin position="862"/>
        <end position="874"/>
    </location>
</feature>
<evidence type="ECO:0000256" key="7">
    <source>
        <dbReference type="ARBA" id="ARBA00022729"/>
    </source>
</evidence>
<dbReference type="CDD" id="cd00055">
    <property type="entry name" value="EGF_Lam"/>
    <property type="match status" value="4"/>
</dbReference>
<dbReference type="SMART" id="SM00281">
    <property type="entry name" value="LamB"/>
    <property type="match status" value="3"/>
</dbReference>
<gene>
    <name evidence="27" type="ORF">CLODIP_2_CD06574</name>
</gene>
<evidence type="ECO:0000256" key="17">
    <source>
        <dbReference type="PROSITE-ProRule" id="PRU00325"/>
    </source>
</evidence>
<feature type="disulfide bond" evidence="16">
    <location>
        <begin position="881"/>
        <end position="896"/>
    </location>
</feature>
<feature type="disulfide bond" evidence="16">
    <location>
        <begin position="824"/>
        <end position="836"/>
    </location>
</feature>
<feature type="disulfide bond" evidence="16">
    <location>
        <begin position="1421"/>
        <end position="1436"/>
    </location>
</feature>
<dbReference type="FunFam" id="2.10.25.10:FF:000012">
    <property type="entry name" value="Delta-like protein"/>
    <property type="match status" value="1"/>
</dbReference>
<feature type="domain" description="Laminin EGF-like" evidence="23">
    <location>
        <begin position="1968"/>
        <end position="2016"/>
    </location>
</feature>
<feature type="domain" description="Ig-like" evidence="24">
    <location>
        <begin position="1522"/>
        <end position="1604"/>
    </location>
</feature>
<feature type="disulfide bond" evidence="18">
    <location>
        <begin position="2329"/>
        <end position="2338"/>
    </location>
</feature>
<feature type="domain" description="EGF-like" evidence="22">
    <location>
        <begin position="1911"/>
        <end position="1946"/>
    </location>
</feature>
<feature type="disulfide bond" evidence="16">
    <location>
        <begin position="756"/>
        <end position="774"/>
    </location>
</feature>
<feature type="disulfide bond" evidence="16">
    <location>
        <begin position="1097"/>
        <end position="1115"/>
    </location>
</feature>
<evidence type="ECO:0000256" key="5">
    <source>
        <dbReference type="ARBA" id="ARBA00022536"/>
    </source>
</evidence>
<feature type="domain" description="SWIM-type" evidence="25">
    <location>
        <begin position="2203"/>
        <end position="2248"/>
    </location>
</feature>
<dbReference type="FunFam" id="4.10.400.10:FF:000002">
    <property type="entry name" value="Low-density lipoprotein receptor-related protein 1"/>
    <property type="match status" value="1"/>
</dbReference>
<dbReference type="Pfam" id="PF00052">
    <property type="entry name" value="Laminin_B"/>
    <property type="match status" value="3"/>
</dbReference>
<evidence type="ECO:0000259" key="24">
    <source>
        <dbReference type="PROSITE" id="PS50835"/>
    </source>
</evidence>
<dbReference type="InterPro" id="IPR002172">
    <property type="entry name" value="LDrepeatLR_classA_rpt"/>
</dbReference>
<dbReference type="Proteomes" id="UP000494165">
    <property type="component" value="Unassembled WGS sequence"/>
</dbReference>
<dbReference type="InterPro" id="IPR002049">
    <property type="entry name" value="LE_dom"/>
</dbReference>
<feature type="disulfide bond" evidence="14">
    <location>
        <begin position="1936"/>
        <end position="1945"/>
    </location>
</feature>
<dbReference type="GO" id="GO:0008270">
    <property type="term" value="F:zinc ion binding"/>
    <property type="evidence" value="ECO:0007669"/>
    <property type="project" value="UniProtKB-KW"/>
</dbReference>
<dbReference type="FunFam" id="2.10.25.10:FF:000090">
    <property type="entry name" value="laminin subunit alpha"/>
    <property type="match status" value="2"/>
</dbReference>
<dbReference type="Gene3D" id="2.60.40.10">
    <property type="entry name" value="Immunoglobulins"/>
    <property type="match status" value="13"/>
</dbReference>
<dbReference type="OrthoDB" id="10055367at2759"/>
<evidence type="ECO:0000259" key="22">
    <source>
        <dbReference type="PROSITE" id="PS50026"/>
    </source>
</evidence>
<dbReference type="SMART" id="SM00181">
    <property type="entry name" value="EGF"/>
    <property type="match status" value="9"/>
</dbReference>
<feature type="compositionally biased region" description="Basic and acidic residues" evidence="19">
    <location>
        <begin position="12"/>
        <end position="31"/>
    </location>
</feature>
<dbReference type="PANTHER" id="PTHR24270:SF60">
    <property type="entry name" value="CUB AND LDLA DOMAIN, ISOFORM A-RELATED"/>
    <property type="match status" value="1"/>
</dbReference>
<feature type="disulfide bond" evidence="16">
    <location>
        <begin position="1109"/>
        <end position="1124"/>
    </location>
</feature>
<feature type="disulfide bond" evidence="16">
    <location>
        <begin position="1128"/>
        <end position="1140"/>
    </location>
</feature>
<feature type="disulfide bond" evidence="16">
    <location>
        <begin position="1020"/>
        <end position="1035"/>
    </location>
</feature>
<feature type="disulfide bond" evidence="16">
    <location>
        <begin position="843"/>
        <end position="858"/>
    </location>
</feature>
<feature type="domain" description="Ig-like" evidence="24">
    <location>
        <begin position="2754"/>
        <end position="2844"/>
    </location>
</feature>
<dbReference type="SUPFAM" id="SSF49899">
    <property type="entry name" value="Concanavalin A-like lectins/glucanases"/>
    <property type="match status" value="3"/>
</dbReference>
<feature type="domain" description="Laminin IV type A" evidence="26">
    <location>
        <begin position="2384"/>
        <end position="2564"/>
    </location>
</feature>
<dbReference type="Gene3D" id="2.10.25.10">
    <property type="entry name" value="Laminin"/>
    <property type="match status" value="6"/>
</dbReference>
<feature type="domain" description="Ig-like" evidence="24">
    <location>
        <begin position="3513"/>
        <end position="3592"/>
    </location>
</feature>
<feature type="disulfide bond" evidence="16">
    <location>
        <begin position="512"/>
        <end position="527"/>
    </location>
</feature>
<dbReference type="Gene3D" id="4.10.400.10">
    <property type="entry name" value="Low-density Lipoprotein Receptor"/>
    <property type="match status" value="23"/>
</dbReference>
<keyword evidence="11 14" id="KW-1015">Disulfide bond</keyword>
<keyword evidence="17" id="KW-0862">Zinc</keyword>
<feature type="domain" description="Laminin EGF-like" evidence="23">
    <location>
        <begin position="2259"/>
        <end position="2303"/>
    </location>
</feature>
<dbReference type="GO" id="GO:0005576">
    <property type="term" value="C:extracellular region"/>
    <property type="evidence" value="ECO:0007669"/>
    <property type="project" value="UniProtKB-SubCell"/>
</dbReference>
<feature type="disulfide bond" evidence="14">
    <location>
        <begin position="4303"/>
        <end position="4312"/>
    </location>
</feature>
<feature type="domain" description="EGF-like" evidence="22">
    <location>
        <begin position="4238"/>
        <end position="4274"/>
    </location>
</feature>
<feature type="domain" description="Ig-like" evidence="24">
    <location>
        <begin position="3723"/>
        <end position="3795"/>
    </location>
</feature>
<feature type="disulfide bond" evidence="16">
    <location>
        <begin position="1227"/>
        <end position="1245"/>
    </location>
</feature>
<keyword evidence="9" id="KW-1133">Transmembrane helix</keyword>
<dbReference type="GO" id="GO:0050769">
    <property type="term" value="P:positive regulation of neurogenesis"/>
    <property type="evidence" value="ECO:0007669"/>
    <property type="project" value="UniProtKB-ARBA"/>
</dbReference>
<dbReference type="SUPFAM" id="SSF57424">
    <property type="entry name" value="LDL receptor-like module"/>
    <property type="match status" value="22"/>
</dbReference>
<keyword evidence="28" id="KW-1185">Reference proteome</keyword>
<evidence type="ECO:0000256" key="10">
    <source>
        <dbReference type="ARBA" id="ARBA00023136"/>
    </source>
</evidence>
<dbReference type="InterPro" id="IPR013098">
    <property type="entry name" value="Ig_I-set"/>
</dbReference>
<evidence type="ECO:0000313" key="27">
    <source>
        <dbReference type="EMBL" id="CAB3365822.1"/>
    </source>
</evidence>
<evidence type="ECO:0000256" key="18">
    <source>
        <dbReference type="PROSITE-ProRule" id="PRU00460"/>
    </source>
</evidence>
<dbReference type="Pfam" id="PF02210">
    <property type="entry name" value="Laminin_G_2"/>
    <property type="match status" value="1"/>
</dbReference>
<dbReference type="InterPro" id="IPR003598">
    <property type="entry name" value="Ig_sub2"/>
</dbReference>
<dbReference type="PRINTS" id="PR00261">
    <property type="entry name" value="LDLRECEPTOR"/>
</dbReference>
<dbReference type="Pfam" id="PF00057">
    <property type="entry name" value="Ldl_recept_a"/>
    <property type="match status" value="22"/>
</dbReference>
<feature type="disulfide bond" evidence="14">
    <location>
        <begin position="4006"/>
        <end position="4015"/>
    </location>
</feature>
<feature type="disulfide bond" evidence="16">
    <location>
        <begin position="869"/>
        <end position="887"/>
    </location>
</feature>
<dbReference type="PROSITE" id="PS00010">
    <property type="entry name" value="ASX_HYDROXYL"/>
    <property type="match status" value="1"/>
</dbReference>
<feature type="disulfide bond" evidence="16">
    <location>
        <begin position="1409"/>
        <end position="1427"/>
    </location>
</feature>
<dbReference type="PROSITE" id="PS50025">
    <property type="entry name" value="LAM_G_DOMAIN"/>
    <property type="match status" value="3"/>
</dbReference>
<feature type="domain" description="Ig-like" evidence="24">
    <location>
        <begin position="3130"/>
        <end position="3214"/>
    </location>
</feature>
<dbReference type="SUPFAM" id="SSF48726">
    <property type="entry name" value="Immunoglobulin"/>
    <property type="match status" value="13"/>
</dbReference>
<feature type="disulfide bond" evidence="16">
    <location>
        <begin position="1059"/>
        <end position="1077"/>
    </location>
</feature>
<dbReference type="SMART" id="SM00282">
    <property type="entry name" value="LamG"/>
    <property type="match status" value="3"/>
</dbReference>
<feature type="domain" description="Ig-like" evidence="24">
    <location>
        <begin position="3606"/>
        <end position="3690"/>
    </location>
</feature>
<keyword evidence="5 14" id="KW-0245">EGF-like domain</keyword>
<name>A0A8S1C4H6_9INSE</name>
<feature type="disulfide bond" evidence="18">
    <location>
        <begin position="2310"/>
        <end position="2322"/>
    </location>
</feature>
<evidence type="ECO:0000256" key="2">
    <source>
        <dbReference type="ARBA" id="ARBA00004308"/>
    </source>
</evidence>
<feature type="disulfide bond" evidence="16">
    <location>
        <begin position="1402"/>
        <end position="1414"/>
    </location>
</feature>
<feature type="compositionally biased region" description="Basic and acidic residues" evidence="19">
    <location>
        <begin position="66"/>
        <end position="78"/>
    </location>
</feature>
<dbReference type="GO" id="GO:0016192">
    <property type="term" value="P:vesicle-mediated transport"/>
    <property type="evidence" value="ECO:0007669"/>
    <property type="project" value="UniProtKB-ARBA"/>
</dbReference>
<dbReference type="PROSITE" id="PS50068">
    <property type="entry name" value="LDLRA_2"/>
    <property type="match status" value="24"/>
</dbReference>
<evidence type="ECO:0000256" key="16">
    <source>
        <dbReference type="PROSITE-ProRule" id="PRU00124"/>
    </source>
</evidence>
<evidence type="ECO:0000256" key="4">
    <source>
        <dbReference type="ARBA" id="ARBA00022525"/>
    </source>
</evidence>
<feature type="compositionally biased region" description="Basic residues" evidence="19">
    <location>
        <begin position="1"/>
        <end position="11"/>
    </location>
</feature>
<dbReference type="GO" id="GO:0040008">
    <property type="term" value="P:regulation of growth"/>
    <property type="evidence" value="ECO:0007669"/>
    <property type="project" value="UniProtKB-ARBA"/>
</dbReference>
<feature type="disulfide bond" evidence="16">
    <location>
        <begin position="1441"/>
        <end position="1453"/>
    </location>
</feature>
<dbReference type="InterPro" id="IPR000082">
    <property type="entry name" value="SEA_dom"/>
</dbReference>
<feature type="disulfide bond" evidence="16">
    <location>
        <begin position="385"/>
        <end position="403"/>
    </location>
</feature>
<evidence type="ECO:0000259" key="20">
    <source>
        <dbReference type="PROSITE" id="PS50024"/>
    </source>
</evidence>
<dbReference type="GO" id="GO:0005604">
    <property type="term" value="C:basement membrane"/>
    <property type="evidence" value="ECO:0007669"/>
    <property type="project" value="UniProtKB-ARBA"/>
</dbReference>
<dbReference type="Pfam" id="PF00053">
    <property type="entry name" value="EGF_laminin"/>
    <property type="match status" value="6"/>
</dbReference>
<dbReference type="SMART" id="SM00180">
    <property type="entry name" value="EGF_Lam"/>
    <property type="match status" value="6"/>
</dbReference>
<dbReference type="InterPro" id="IPR003599">
    <property type="entry name" value="Ig_sub"/>
</dbReference>
<dbReference type="InterPro" id="IPR050685">
    <property type="entry name" value="LDLR"/>
</dbReference>
<feature type="disulfide bond" evidence="16">
    <location>
        <begin position="749"/>
        <end position="761"/>
    </location>
</feature>
<feature type="domain" description="Laminin G" evidence="21">
    <location>
        <begin position="4058"/>
        <end position="4242"/>
    </location>
</feature>
<dbReference type="PROSITE" id="PS51115">
    <property type="entry name" value="LAMININ_IVA"/>
    <property type="match status" value="3"/>
</dbReference>
<feature type="region of interest" description="Disordered" evidence="19">
    <location>
        <begin position="56"/>
        <end position="80"/>
    </location>
</feature>
<dbReference type="GO" id="GO:0012505">
    <property type="term" value="C:endomembrane system"/>
    <property type="evidence" value="ECO:0007669"/>
    <property type="project" value="UniProtKB-SubCell"/>
</dbReference>
<evidence type="ECO:0000259" key="21">
    <source>
        <dbReference type="PROSITE" id="PS50025"/>
    </source>
</evidence>
<dbReference type="PROSITE" id="PS01186">
    <property type="entry name" value="EGF_2"/>
    <property type="match status" value="4"/>
</dbReference>